<feature type="domain" description="Dienelactone hydrolase" evidence="1">
    <location>
        <begin position="25"/>
        <end position="237"/>
    </location>
</feature>
<evidence type="ECO:0000313" key="2">
    <source>
        <dbReference type="EMBL" id="GHB17468.1"/>
    </source>
</evidence>
<sequence length="241" mass="26082">MSSTDAQTRIKTEWVEITAEDGKTFKAYQALPQKGKGPGIVLIQEIFGVNGHIRGVAEQYALDGYAVIAPDMFWREAPGVELDYDGEDWKAAKAHKDALDFPTAISDLRAAVKYLRASPVCDGPVASVGYCMGGVLSYLSGVDAGVDAAICYYAGGVTQFLDRAGELAVPTQFHFGAEDDHIPLEHVELTRKAFIGNPEVEVHLYEGAEHGFNCWARSSYHQQASALAHGRTLTFLASRAG</sequence>
<proteinExistence type="predicted"/>
<dbReference type="EMBL" id="BMZI01000003">
    <property type="protein sequence ID" value="GHB17468.1"/>
    <property type="molecule type" value="Genomic_DNA"/>
</dbReference>
<name>A0ABQ3DV79_9GAMM</name>
<dbReference type="PANTHER" id="PTHR46623:SF6">
    <property type="entry name" value="ALPHA_BETA-HYDROLASES SUPERFAMILY PROTEIN"/>
    <property type="match status" value="1"/>
</dbReference>
<evidence type="ECO:0000259" key="1">
    <source>
        <dbReference type="Pfam" id="PF01738"/>
    </source>
</evidence>
<dbReference type="InterPro" id="IPR002925">
    <property type="entry name" value="Dienelactn_hydro"/>
</dbReference>
<reference evidence="3" key="1">
    <citation type="journal article" date="2019" name="Int. J. Syst. Evol. Microbiol.">
        <title>The Global Catalogue of Microorganisms (GCM) 10K type strain sequencing project: providing services to taxonomists for standard genome sequencing and annotation.</title>
        <authorList>
            <consortium name="The Broad Institute Genomics Platform"/>
            <consortium name="The Broad Institute Genome Sequencing Center for Infectious Disease"/>
            <person name="Wu L."/>
            <person name="Ma J."/>
        </authorList>
    </citation>
    <scope>NUCLEOTIDE SEQUENCE [LARGE SCALE GENOMIC DNA]</scope>
    <source>
        <strain evidence="3">KCTC 32998</strain>
    </source>
</reference>
<dbReference type="PANTHER" id="PTHR46623">
    <property type="entry name" value="CARBOXYMETHYLENEBUTENOLIDASE-RELATED"/>
    <property type="match status" value="1"/>
</dbReference>
<protein>
    <submittedName>
        <fullName evidence="2">Carboxymethylenebutenolidase</fullName>
    </submittedName>
</protein>
<organism evidence="2 3">
    <name type="scientific">Salinicola rhizosphaerae</name>
    <dbReference type="NCBI Taxonomy" id="1443141"/>
    <lineage>
        <taxon>Bacteria</taxon>
        <taxon>Pseudomonadati</taxon>
        <taxon>Pseudomonadota</taxon>
        <taxon>Gammaproteobacteria</taxon>
        <taxon>Oceanospirillales</taxon>
        <taxon>Halomonadaceae</taxon>
        <taxon>Salinicola</taxon>
    </lineage>
</organism>
<dbReference type="RefSeq" id="WP_189444077.1">
    <property type="nucleotide sequence ID" value="NZ_BMZI01000003.1"/>
</dbReference>
<accession>A0ABQ3DV79</accession>
<dbReference type="Gene3D" id="3.40.50.1820">
    <property type="entry name" value="alpha/beta hydrolase"/>
    <property type="match status" value="1"/>
</dbReference>
<comment type="caution">
    <text evidence="2">The sequence shown here is derived from an EMBL/GenBank/DDBJ whole genome shotgun (WGS) entry which is preliminary data.</text>
</comment>
<dbReference type="InterPro" id="IPR029058">
    <property type="entry name" value="AB_hydrolase_fold"/>
</dbReference>
<gene>
    <name evidence="2" type="ORF">GCM10009038_15310</name>
</gene>
<dbReference type="SUPFAM" id="SSF53474">
    <property type="entry name" value="alpha/beta-Hydrolases"/>
    <property type="match status" value="1"/>
</dbReference>
<evidence type="ECO:0000313" key="3">
    <source>
        <dbReference type="Proteomes" id="UP000646745"/>
    </source>
</evidence>
<dbReference type="InterPro" id="IPR051049">
    <property type="entry name" value="Dienelactone_hydrolase-like"/>
</dbReference>
<dbReference type="Proteomes" id="UP000646745">
    <property type="component" value="Unassembled WGS sequence"/>
</dbReference>
<dbReference type="Pfam" id="PF01738">
    <property type="entry name" value="DLH"/>
    <property type="match status" value="1"/>
</dbReference>
<keyword evidence="3" id="KW-1185">Reference proteome</keyword>